<feature type="compositionally biased region" description="Basic and acidic residues" evidence="1">
    <location>
        <begin position="341"/>
        <end position="351"/>
    </location>
</feature>
<dbReference type="AlphaFoldDB" id="T1HSG9"/>
<feature type="compositionally biased region" description="Acidic residues" evidence="1">
    <location>
        <begin position="531"/>
        <end position="572"/>
    </location>
</feature>
<protein>
    <submittedName>
        <fullName evidence="3">DUF4776 domain-containing protein</fullName>
    </submittedName>
</protein>
<dbReference type="EnsemblMetazoa" id="RPRC006989-RA">
    <property type="protein sequence ID" value="RPRC006989-PA"/>
    <property type="gene ID" value="RPRC006989"/>
</dbReference>
<sequence length="687" mass="78073">MIEKNQEQLKKWGNSLENNDVSKLCPILTAEENSQQKNDYNVPLEKENIFQLPVPWRKKDDHPYKASIQPIGPISFTPNPDFTQPKLPPFSENYKKECACTCQCKTIPNTMGQIGGNQQCLGYTHPLGPTSNITQPSPLIQPNLWKVDEEETICTCPKVPLPLIKPETTRLFVKCECNELMKNLAPTNYKCPKPPTEVKMAQILSKEDMKDGSKAQEKEVGKSRAPKKPTKSSERVKAKEEVCCCCVESKSKQESEKKKEKIKADDKSGKVETRGGDDKVMKKHKKPETITVKKKTDSKDKNIKGGQKKKEKKNVESKKKEKDNSNRKDSLQKSGSVTKKVSSDTKLESTKSKSKNVNKLVVDKKPSSSKQESRDTALVDEDEKSKNIKSKKTEREISKPKLSKSEKSERKKYKSDKQSKKSKSEKKEYIEKPSLKRDSLKKIDELVNKQGTNLIESDFTKGMYPGTTVGHATCCLPFIRVPSRMGWLWNLCEGAGQIKPDLGWRPGAIRANTFATMKASRNLNTQNKQFEEEESLDEEMEEEDEAGNDNEEDEEDDSDLDEDEDDESEEEGDVKNKRKRAKPLSKEDEQEDATKPTLHLHKTKGQYYISMYTPEDKEKKNEDEGRVLVSFNRKTLELGSSVTGSMSGQSSTITEDSMEFDYTTPFALYKQSKRPEKSNAQTQWKKI</sequence>
<accession>T1HSG9</accession>
<feature type="compositionally biased region" description="Basic and acidic residues" evidence="1">
    <location>
        <begin position="361"/>
        <end position="419"/>
    </location>
</feature>
<dbReference type="EMBL" id="ACPB03000019">
    <property type="status" value="NOT_ANNOTATED_CDS"/>
    <property type="molecule type" value="Genomic_DNA"/>
</dbReference>
<dbReference type="GeneID" id="141447231"/>
<dbReference type="VEuPathDB" id="VectorBase:RPRC006989"/>
<feature type="domain" description="DUF4776" evidence="2">
    <location>
        <begin position="350"/>
        <end position="518"/>
    </location>
</feature>
<feature type="compositionally biased region" description="Basic and acidic residues" evidence="1">
    <location>
        <begin position="205"/>
        <end position="222"/>
    </location>
</feature>
<feature type="region of interest" description="Disordered" evidence="1">
    <location>
        <begin position="256"/>
        <end position="430"/>
    </location>
</feature>
<feature type="compositionally biased region" description="Basic and acidic residues" evidence="1">
    <location>
        <begin position="313"/>
        <end position="331"/>
    </location>
</feature>
<dbReference type="OMA" id="EETICTC"/>
<dbReference type="Pfam" id="PF16003">
    <property type="entry name" value="DUF4776"/>
    <property type="match status" value="1"/>
</dbReference>
<evidence type="ECO:0000256" key="1">
    <source>
        <dbReference type="SAM" id="MobiDB-lite"/>
    </source>
</evidence>
<keyword evidence="4" id="KW-1185">Reference proteome</keyword>
<feature type="region of interest" description="Disordered" evidence="1">
    <location>
        <begin position="204"/>
        <end position="233"/>
    </location>
</feature>
<dbReference type="InterPro" id="IPR031949">
    <property type="entry name" value="DUF4776"/>
</dbReference>
<dbReference type="RefSeq" id="XP_073970647.1">
    <property type="nucleotide sequence ID" value="XM_074114546.1"/>
</dbReference>
<dbReference type="STRING" id="13249.T1HSG9"/>
<feature type="compositionally biased region" description="Basic and acidic residues" evidence="1">
    <location>
        <begin position="256"/>
        <end position="280"/>
    </location>
</feature>
<evidence type="ECO:0000313" key="4">
    <source>
        <dbReference type="Proteomes" id="UP000015103"/>
    </source>
</evidence>
<evidence type="ECO:0000313" key="3">
    <source>
        <dbReference type="EnsemblMetazoa" id="RPRC006989-PA"/>
    </source>
</evidence>
<proteinExistence type="predicted"/>
<evidence type="ECO:0000259" key="2">
    <source>
        <dbReference type="Pfam" id="PF16003"/>
    </source>
</evidence>
<feature type="compositionally biased region" description="Basic and acidic residues" evidence="1">
    <location>
        <begin position="294"/>
        <end position="303"/>
    </location>
</feature>
<dbReference type="Proteomes" id="UP000015103">
    <property type="component" value="Unassembled WGS sequence"/>
</dbReference>
<name>T1HSG9_RHOPR</name>
<organism evidence="3 4">
    <name type="scientific">Rhodnius prolixus</name>
    <name type="common">Triatomid bug</name>
    <dbReference type="NCBI Taxonomy" id="13249"/>
    <lineage>
        <taxon>Eukaryota</taxon>
        <taxon>Metazoa</taxon>
        <taxon>Ecdysozoa</taxon>
        <taxon>Arthropoda</taxon>
        <taxon>Hexapoda</taxon>
        <taxon>Insecta</taxon>
        <taxon>Pterygota</taxon>
        <taxon>Neoptera</taxon>
        <taxon>Paraneoptera</taxon>
        <taxon>Hemiptera</taxon>
        <taxon>Heteroptera</taxon>
        <taxon>Panheteroptera</taxon>
        <taxon>Cimicomorpha</taxon>
        <taxon>Reduviidae</taxon>
        <taxon>Triatominae</taxon>
        <taxon>Rhodnius</taxon>
    </lineage>
</organism>
<feature type="region of interest" description="Disordered" evidence="1">
    <location>
        <begin position="520"/>
        <end position="606"/>
    </location>
</feature>
<dbReference type="InParanoid" id="T1HSG9"/>
<dbReference type="HOGENOM" id="CLU_400795_0_0_1"/>
<reference evidence="3" key="1">
    <citation type="submission" date="2015-05" db="UniProtKB">
        <authorList>
            <consortium name="EnsemblMetazoa"/>
        </authorList>
    </citation>
    <scope>IDENTIFICATION</scope>
</reference>